<reference evidence="2 3" key="1">
    <citation type="submission" date="2016-04" db="EMBL/GenBank/DDBJ databases">
        <title>The genome of Intoshia linei affirms orthonectids as highly simplified spiralians.</title>
        <authorList>
            <person name="Mikhailov K.V."/>
            <person name="Slusarev G.S."/>
            <person name="Nikitin M.A."/>
            <person name="Logacheva M.D."/>
            <person name="Penin A."/>
            <person name="Aleoshin V."/>
            <person name="Panchin Y.V."/>
        </authorList>
    </citation>
    <scope>NUCLEOTIDE SEQUENCE [LARGE SCALE GENOMIC DNA]</scope>
    <source>
        <strain evidence="2">Intl2013</strain>
        <tissue evidence="2">Whole animal</tissue>
    </source>
</reference>
<name>A0A177AP82_9BILA</name>
<dbReference type="EMBL" id="LWCA01002520">
    <property type="protein sequence ID" value="OAF63818.1"/>
    <property type="molecule type" value="Genomic_DNA"/>
</dbReference>
<dbReference type="OrthoDB" id="6287653at2759"/>
<keyword evidence="3" id="KW-1185">Reference proteome</keyword>
<comment type="caution">
    <text evidence="2">The sequence shown here is derived from an EMBL/GenBank/DDBJ whole genome shotgun (WGS) entry which is preliminary data.</text>
</comment>
<gene>
    <name evidence="2" type="ORF">A3Q56_08475</name>
</gene>
<dbReference type="AlphaFoldDB" id="A0A177AP82"/>
<evidence type="ECO:0000313" key="2">
    <source>
        <dbReference type="EMBL" id="OAF63818.1"/>
    </source>
</evidence>
<protein>
    <submittedName>
        <fullName evidence="2">Uncharacterized protein</fullName>
    </submittedName>
</protein>
<evidence type="ECO:0000256" key="1">
    <source>
        <dbReference type="SAM" id="MobiDB-lite"/>
    </source>
</evidence>
<sequence>MNLRDKIRVNTNKFGNNWDSILPLFMMSIRNTPTSKHCMSLAEIIFNRKIILPIHDLNETLSKMYKNELLRKNSIKYQKRIKFYYDKKALKKPSKHNNNFEMNHPVITKQQQIYKPKRKRNRPKRFDEFQSYDSDDMLNQLEES</sequence>
<organism evidence="2 3">
    <name type="scientific">Intoshia linei</name>
    <dbReference type="NCBI Taxonomy" id="1819745"/>
    <lineage>
        <taxon>Eukaryota</taxon>
        <taxon>Metazoa</taxon>
        <taxon>Spiralia</taxon>
        <taxon>Lophotrochozoa</taxon>
        <taxon>Mesozoa</taxon>
        <taxon>Orthonectida</taxon>
        <taxon>Rhopaluridae</taxon>
        <taxon>Intoshia</taxon>
    </lineage>
</organism>
<proteinExistence type="predicted"/>
<accession>A0A177AP82</accession>
<dbReference type="Proteomes" id="UP000078046">
    <property type="component" value="Unassembled WGS sequence"/>
</dbReference>
<evidence type="ECO:0000313" key="3">
    <source>
        <dbReference type="Proteomes" id="UP000078046"/>
    </source>
</evidence>
<feature type="region of interest" description="Disordered" evidence="1">
    <location>
        <begin position="93"/>
        <end position="129"/>
    </location>
</feature>